<organism evidence="1 2">
    <name type="scientific">Lepeophtheirus salmonis</name>
    <name type="common">Salmon louse</name>
    <name type="synonym">Caligus salmonis</name>
    <dbReference type="NCBI Taxonomy" id="72036"/>
    <lineage>
        <taxon>Eukaryota</taxon>
        <taxon>Metazoa</taxon>
        <taxon>Ecdysozoa</taxon>
        <taxon>Arthropoda</taxon>
        <taxon>Crustacea</taxon>
        <taxon>Multicrustacea</taxon>
        <taxon>Hexanauplia</taxon>
        <taxon>Copepoda</taxon>
        <taxon>Siphonostomatoida</taxon>
        <taxon>Caligidae</taxon>
        <taxon>Lepeophtheirus</taxon>
    </lineage>
</organism>
<evidence type="ECO:0000313" key="1">
    <source>
        <dbReference type="EMBL" id="CAF2919143.1"/>
    </source>
</evidence>
<dbReference type="PANTHER" id="PTHR22955:SF65">
    <property type="entry name" value="INTEGRASE CATALYTIC DOMAIN-CONTAINING PROTEIN"/>
    <property type="match status" value="1"/>
</dbReference>
<keyword evidence="2" id="KW-1185">Reference proteome</keyword>
<dbReference type="Proteomes" id="UP000675881">
    <property type="component" value="Chromosome 4"/>
</dbReference>
<sequence>MKPNFNHKDAELCVFGDASSKGWSQVLNVRVRTWTDSAVVFHWIQSEASNWKIYFANGIQIIQDIIGPLFCSHVSGVHNPADHGCRGLSAAQFVKNDLWFNGPHWLSLKEEYWPKSHYWRRKYSNRL</sequence>
<proteinExistence type="predicted"/>
<name>A0A7R8CT13_LEPSM</name>
<accession>A0A7R8CT13</accession>
<evidence type="ECO:0000313" key="2">
    <source>
        <dbReference type="Proteomes" id="UP000675881"/>
    </source>
</evidence>
<dbReference type="AlphaFoldDB" id="A0A7R8CT13"/>
<protein>
    <submittedName>
        <fullName evidence="1">(salmon louse) hypothetical protein</fullName>
    </submittedName>
</protein>
<dbReference type="PANTHER" id="PTHR22955">
    <property type="entry name" value="RETROTRANSPOSON"/>
    <property type="match status" value="1"/>
</dbReference>
<dbReference type="EMBL" id="HG994583">
    <property type="protein sequence ID" value="CAF2919143.1"/>
    <property type="molecule type" value="Genomic_DNA"/>
</dbReference>
<reference evidence="1" key="1">
    <citation type="submission" date="2021-02" db="EMBL/GenBank/DDBJ databases">
        <authorList>
            <person name="Bekaert M."/>
        </authorList>
    </citation>
    <scope>NUCLEOTIDE SEQUENCE</scope>
    <source>
        <strain evidence="1">IoA-00</strain>
    </source>
</reference>
<gene>
    <name evidence="1" type="ORF">LSAA_8459</name>
</gene>